<dbReference type="Pfam" id="PF13413">
    <property type="entry name" value="HTH_25"/>
    <property type="match status" value="1"/>
</dbReference>
<gene>
    <name evidence="4" type="ORF">ACFQ4B_34665</name>
</gene>
<dbReference type="PANTHER" id="PTHR34475:SF1">
    <property type="entry name" value="CYTOSKELETON PROTEIN RODZ"/>
    <property type="match status" value="1"/>
</dbReference>
<keyword evidence="2" id="KW-0812">Transmembrane</keyword>
<dbReference type="SUPFAM" id="SSF47413">
    <property type="entry name" value="lambda repressor-like DNA-binding domains"/>
    <property type="match status" value="1"/>
</dbReference>
<organism evidence="4 5">
    <name type="scientific">Paenibacillus vulneris</name>
    <dbReference type="NCBI Taxonomy" id="1133364"/>
    <lineage>
        <taxon>Bacteria</taxon>
        <taxon>Bacillati</taxon>
        <taxon>Bacillota</taxon>
        <taxon>Bacilli</taxon>
        <taxon>Bacillales</taxon>
        <taxon>Paenibacillaceae</taxon>
        <taxon>Paenibacillus</taxon>
    </lineage>
</organism>
<dbReference type="InterPro" id="IPR025194">
    <property type="entry name" value="RodZ-like_C"/>
</dbReference>
<sequence>MSDLGQLLRKARMEKKISLEQLEETTKIRKRYLEAIEEGNYKVLPGNFYVRAFIKSYAEAVGMDPNEVLRMYQNVIPTPEPEHVEPIRAKRTTRNTERIGKYASTAMMVSFVVLILGIIYYYLNMNYNSGQNEANPNSEPSRVTDKSVPAPTVSNDTYGITLNDNKAAATVTPTPTPPPAPAVEVKLVKSQGGIDYYSVSNTEKLNIDMKVTGEACWVQVDSLGQPKKTIDEGTYKNGNNPKWDLDSSAFLVFGRANAVELTVNGTSIALGDAPNAKRIQLDLVKM</sequence>
<dbReference type="Proteomes" id="UP001597180">
    <property type="component" value="Unassembled WGS sequence"/>
</dbReference>
<dbReference type="Pfam" id="PF13464">
    <property type="entry name" value="RodZ_C"/>
    <property type="match status" value="1"/>
</dbReference>
<keyword evidence="5" id="KW-1185">Reference proteome</keyword>
<evidence type="ECO:0000256" key="1">
    <source>
        <dbReference type="SAM" id="MobiDB-lite"/>
    </source>
</evidence>
<dbReference type="CDD" id="cd00093">
    <property type="entry name" value="HTH_XRE"/>
    <property type="match status" value="1"/>
</dbReference>
<keyword evidence="2" id="KW-0472">Membrane</keyword>
<dbReference type="EMBL" id="JBHTLU010000056">
    <property type="protein sequence ID" value="MFD1225237.1"/>
    <property type="molecule type" value="Genomic_DNA"/>
</dbReference>
<reference evidence="5" key="1">
    <citation type="journal article" date="2019" name="Int. J. Syst. Evol. Microbiol.">
        <title>The Global Catalogue of Microorganisms (GCM) 10K type strain sequencing project: providing services to taxonomists for standard genome sequencing and annotation.</title>
        <authorList>
            <consortium name="The Broad Institute Genomics Platform"/>
            <consortium name="The Broad Institute Genome Sequencing Center for Infectious Disease"/>
            <person name="Wu L."/>
            <person name="Ma J."/>
        </authorList>
    </citation>
    <scope>NUCLEOTIDE SEQUENCE [LARGE SCALE GENOMIC DNA]</scope>
    <source>
        <strain evidence="5">CCUG 53270</strain>
    </source>
</reference>
<accession>A0ABW3UWB8</accession>
<protein>
    <submittedName>
        <fullName evidence="4">RodZ domain-containing protein</fullName>
    </submittedName>
</protein>
<proteinExistence type="predicted"/>
<feature type="compositionally biased region" description="Polar residues" evidence="1">
    <location>
        <begin position="132"/>
        <end position="141"/>
    </location>
</feature>
<dbReference type="SMART" id="SM00530">
    <property type="entry name" value="HTH_XRE"/>
    <property type="match status" value="1"/>
</dbReference>
<name>A0ABW3UWB8_9BACL</name>
<evidence type="ECO:0000256" key="2">
    <source>
        <dbReference type="SAM" id="Phobius"/>
    </source>
</evidence>
<comment type="caution">
    <text evidence="4">The sequence shown here is derived from an EMBL/GenBank/DDBJ whole genome shotgun (WGS) entry which is preliminary data.</text>
</comment>
<evidence type="ECO:0000313" key="5">
    <source>
        <dbReference type="Proteomes" id="UP001597180"/>
    </source>
</evidence>
<dbReference type="InterPro" id="IPR050400">
    <property type="entry name" value="Bact_Cytoskel_RodZ"/>
</dbReference>
<evidence type="ECO:0000259" key="3">
    <source>
        <dbReference type="SMART" id="SM00530"/>
    </source>
</evidence>
<feature type="region of interest" description="Disordered" evidence="1">
    <location>
        <begin position="132"/>
        <end position="159"/>
    </location>
</feature>
<dbReference type="InterPro" id="IPR010982">
    <property type="entry name" value="Lambda_DNA-bd_dom_sf"/>
</dbReference>
<keyword evidence="2" id="KW-1133">Transmembrane helix</keyword>
<dbReference type="Gene3D" id="1.10.260.40">
    <property type="entry name" value="lambda repressor-like DNA-binding domains"/>
    <property type="match status" value="1"/>
</dbReference>
<dbReference type="InterPro" id="IPR001387">
    <property type="entry name" value="Cro/C1-type_HTH"/>
</dbReference>
<feature type="transmembrane region" description="Helical" evidence="2">
    <location>
        <begin position="99"/>
        <end position="123"/>
    </location>
</feature>
<dbReference type="PANTHER" id="PTHR34475">
    <property type="match status" value="1"/>
</dbReference>
<evidence type="ECO:0000313" key="4">
    <source>
        <dbReference type="EMBL" id="MFD1225237.1"/>
    </source>
</evidence>
<dbReference type="RefSeq" id="WP_079910201.1">
    <property type="nucleotide sequence ID" value="NZ_BAABJG010000044.1"/>
</dbReference>
<feature type="domain" description="HTH cro/C1-type" evidence="3">
    <location>
        <begin position="7"/>
        <end position="68"/>
    </location>
</feature>